<dbReference type="eggNOG" id="COG0420">
    <property type="taxonomic scope" value="Bacteria"/>
</dbReference>
<keyword evidence="2" id="KW-0472">Membrane</keyword>
<dbReference type="PATRIC" id="fig|1286171.3.peg.2261"/>
<reference evidence="4 5" key="1">
    <citation type="journal article" date="2014" name="Genome Announc.">
        <title>Complete Genome Sequence of Amino Acid-Utilizing Eubacterium acidaminophilum al-2 (DSM 3953).</title>
        <authorList>
            <person name="Poehlein A."/>
            <person name="Andreesen J.R."/>
            <person name="Daniel R."/>
        </authorList>
    </citation>
    <scope>NUCLEOTIDE SEQUENCE [LARGE SCALE GENOMIC DNA]</scope>
    <source>
        <strain evidence="4 5">DSM 3953</strain>
        <plasmid evidence="5">Plasmid EAL2_808p</plasmid>
    </source>
</reference>
<dbReference type="InterPro" id="IPR024654">
    <property type="entry name" value="Calcineurin-like_PHP_lpxH"/>
</dbReference>
<dbReference type="OrthoDB" id="5464520at2"/>
<evidence type="ECO:0000259" key="3">
    <source>
        <dbReference type="Pfam" id="PF12850"/>
    </source>
</evidence>
<dbReference type="KEGG" id="eac:EAL2_808p00830"/>
<comment type="similarity">
    <text evidence="1">Belongs to the metallophosphoesterase superfamily. YfcE family.</text>
</comment>
<sequence length="478" mass="52171">MISQQNKLKLKRILIALVILFTAVAGGIFSIWKFGGMSIQAQGLVFTAQIVPSQHGQTVLAIPPFGEVVANTHRGPTEIRVNLERIETNGFTATLGKMPSAEKYVSDVKNDFSMQIKLFYLRQFLVGVLGALIVLVLIWRLRPLRILKFSLAVGIVLAAFLASSLYNYDYHAFSEPEFRGTMKMAPKVMEFVGDTLSDFEKLKGQTNVVVGNIKELFAGVEDLAGLNHPDRQNGSVVVLLVSDLHTNPVGVEFMRTIVNRFGVDMLINAGDLSDAGSMPEATLISEIEGLGIPQVLVSGNHDTLEIMELFAESTNIQVADREWLEVMGLSVFGWPDNLGDTQEVEYADDAAKKAALDKQAEDIRAAVTQQGMPDILVVHNESVAIKSADLAPLVVTGHTHSAKLYSKDGHVVINPGTVGAAGFRGLYSKSNVPYSAAIVYYKPGVGPISCDMIQYNPESRQFLLERQVIAEPAENPEQ</sequence>
<feature type="transmembrane region" description="Helical" evidence="2">
    <location>
        <begin position="119"/>
        <end position="139"/>
    </location>
</feature>
<evidence type="ECO:0000256" key="2">
    <source>
        <dbReference type="SAM" id="Phobius"/>
    </source>
</evidence>
<evidence type="ECO:0000313" key="5">
    <source>
        <dbReference type="Proteomes" id="UP000019591"/>
    </source>
</evidence>
<dbReference type="RefSeq" id="WP_025436504.1">
    <property type="nucleotide sequence ID" value="NZ_CP007453.1"/>
</dbReference>
<evidence type="ECO:0000313" key="4">
    <source>
        <dbReference type="EMBL" id="AHM57590.1"/>
    </source>
</evidence>
<dbReference type="Pfam" id="PF12850">
    <property type="entry name" value="Metallophos_2"/>
    <property type="match status" value="1"/>
</dbReference>
<keyword evidence="5" id="KW-1185">Reference proteome</keyword>
<evidence type="ECO:0000256" key="1">
    <source>
        <dbReference type="ARBA" id="ARBA00008950"/>
    </source>
</evidence>
<protein>
    <recommendedName>
        <fullName evidence="3">Calcineurin-like phosphoesterase domain-containing protein</fullName>
    </recommendedName>
</protein>
<proteinExistence type="inferred from homology"/>
<geneLocation type="plasmid" evidence="4 5">
    <name>EAL2_808p</name>
</geneLocation>
<dbReference type="Proteomes" id="UP000019591">
    <property type="component" value="Plasmid EAL2_808p"/>
</dbReference>
<dbReference type="HOGENOM" id="CLU_037730_0_0_9"/>
<dbReference type="EMBL" id="CP007453">
    <property type="protein sequence ID" value="AHM57590.1"/>
    <property type="molecule type" value="Genomic_DNA"/>
</dbReference>
<dbReference type="PANTHER" id="PTHR31302:SF0">
    <property type="entry name" value="TRANSMEMBRANE PROTEIN WITH METALLOPHOSPHOESTERASE DOMAIN"/>
    <property type="match status" value="1"/>
</dbReference>
<keyword evidence="4" id="KW-0614">Plasmid</keyword>
<feature type="transmembrane region" description="Helical" evidence="2">
    <location>
        <begin position="12"/>
        <end position="32"/>
    </location>
</feature>
<dbReference type="Gene3D" id="3.60.21.10">
    <property type="match status" value="1"/>
</dbReference>
<accession>W8T9J2</accession>
<dbReference type="InterPro" id="IPR051158">
    <property type="entry name" value="Metallophosphoesterase_sf"/>
</dbReference>
<dbReference type="AlphaFoldDB" id="W8T9J2"/>
<keyword evidence="2" id="KW-0812">Transmembrane</keyword>
<dbReference type="InterPro" id="IPR029052">
    <property type="entry name" value="Metallo-depent_PP-like"/>
</dbReference>
<organism evidence="4 5">
    <name type="scientific">Peptoclostridium acidaminophilum DSM 3953</name>
    <dbReference type="NCBI Taxonomy" id="1286171"/>
    <lineage>
        <taxon>Bacteria</taxon>
        <taxon>Bacillati</taxon>
        <taxon>Bacillota</taxon>
        <taxon>Clostridia</taxon>
        <taxon>Peptostreptococcales</taxon>
        <taxon>Peptoclostridiaceae</taxon>
        <taxon>Peptoclostridium</taxon>
    </lineage>
</organism>
<dbReference type="PANTHER" id="PTHR31302">
    <property type="entry name" value="TRANSMEMBRANE PROTEIN WITH METALLOPHOSPHOESTERASE DOMAIN-RELATED"/>
    <property type="match status" value="1"/>
</dbReference>
<dbReference type="SUPFAM" id="SSF56300">
    <property type="entry name" value="Metallo-dependent phosphatases"/>
    <property type="match status" value="1"/>
</dbReference>
<feature type="transmembrane region" description="Helical" evidence="2">
    <location>
        <begin position="146"/>
        <end position="166"/>
    </location>
</feature>
<keyword evidence="2" id="KW-1133">Transmembrane helix</keyword>
<feature type="domain" description="Calcineurin-like phosphoesterase" evidence="3">
    <location>
        <begin position="238"/>
        <end position="423"/>
    </location>
</feature>
<name>W8T9J2_PEPAC</name>
<gene>
    <name evidence="4" type="ORF">EAL2_808p00830</name>
</gene>